<gene>
    <name evidence="8" type="primary">lysZ</name>
    <name evidence="10" type="ORF">EGH25_07490</name>
</gene>
<dbReference type="GO" id="GO:0005524">
    <property type="term" value="F:ATP binding"/>
    <property type="evidence" value="ECO:0007669"/>
    <property type="project" value="UniProtKB-KW"/>
</dbReference>
<comment type="pathway">
    <text evidence="8">Amino-acid biosynthesis; L-lysine biosynthesis via AAA pathway; L-lysine from L-alpha-aminoadipate (Thermus route): step 2/5.</text>
</comment>
<dbReference type="InterPro" id="IPR037529">
    <property type="entry name" value="LysZ"/>
</dbReference>
<feature type="site" description="Transition state stabilizer" evidence="8">
    <location>
        <position position="11"/>
    </location>
</feature>
<reference evidence="10" key="1">
    <citation type="submission" date="2022-09" db="EMBL/GenBank/DDBJ databases">
        <title>Haloadaptaus new haloarchaeum isolated from saline soil.</title>
        <authorList>
            <person name="Duran-Viseras A."/>
            <person name="Sanchez-Porro C."/>
            <person name="Ventosa A."/>
        </authorList>
    </citation>
    <scope>NUCLEOTIDE SEQUENCE</scope>
    <source>
        <strain evidence="10">F3-133</strain>
    </source>
</reference>
<keyword evidence="6 8" id="KW-0067">ATP-binding</keyword>
<evidence type="ECO:0000259" key="9">
    <source>
        <dbReference type="Pfam" id="PF00696"/>
    </source>
</evidence>
<dbReference type="GO" id="GO:0019878">
    <property type="term" value="P:lysine biosynthetic process via aminoadipic acid"/>
    <property type="evidence" value="ECO:0007669"/>
    <property type="project" value="UniProtKB-UniRule"/>
</dbReference>
<dbReference type="PANTHER" id="PTHR23342:SF20">
    <property type="entry name" value="[LYSW]-AMINOADIPATE KINASE"/>
    <property type="match status" value="1"/>
</dbReference>
<proteinExistence type="inferred from homology"/>
<evidence type="ECO:0000256" key="4">
    <source>
        <dbReference type="ARBA" id="ARBA00022741"/>
    </source>
</evidence>
<evidence type="ECO:0000256" key="7">
    <source>
        <dbReference type="ARBA" id="ARBA00023154"/>
    </source>
</evidence>
<evidence type="ECO:0000313" key="10">
    <source>
        <dbReference type="EMBL" id="MCX2819194.1"/>
    </source>
</evidence>
<evidence type="ECO:0000256" key="3">
    <source>
        <dbReference type="ARBA" id="ARBA00022679"/>
    </source>
</evidence>
<dbReference type="InterPro" id="IPR004662">
    <property type="entry name" value="AcgluKinase_fam"/>
</dbReference>
<keyword evidence="5 8" id="KW-0418">Kinase</keyword>
<dbReference type="Proteomes" id="UP001149411">
    <property type="component" value="Unassembled WGS sequence"/>
</dbReference>
<keyword evidence="8" id="KW-0055">Arginine biosynthesis</keyword>
<evidence type="ECO:0000256" key="5">
    <source>
        <dbReference type="ARBA" id="ARBA00022777"/>
    </source>
</evidence>
<dbReference type="GO" id="GO:0005737">
    <property type="term" value="C:cytoplasm"/>
    <property type="evidence" value="ECO:0007669"/>
    <property type="project" value="UniProtKB-SubCell"/>
</dbReference>
<organism evidence="10 11">
    <name type="scientific">Halorutilus salinus</name>
    <dbReference type="NCBI Taxonomy" id="2487751"/>
    <lineage>
        <taxon>Archaea</taxon>
        <taxon>Methanobacteriati</taxon>
        <taxon>Methanobacteriota</taxon>
        <taxon>Stenosarchaea group</taxon>
        <taxon>Halobacteria</taxon>
        <taxon>Halorutilales</taxon>
        <taxon>Halorutilaceae</taxon>
        <taxon>Halorutilus</taxon>
    </lineage>
</organism>
<dbReference type="EMBL" id="RKLV01000006">
    <property type="protein sequence ID" value="MCX2819194.1"/>
    <property type="molecule type" value="Genomic_DNA"/>
</dbReference>
<feature type="binding site" evidence="8">
    <location>
        <position position="174"/>
    </location>
    <ligand>
        <name>substrate</name>
    </ligand>
</feature>
<feature type="site" description="Transition state stabilizer" evidence="8">
    <location>
        <position position="235"/>
    </location>
</feature>
<name>A0A9Q4C597_9EURY</name>
<evidence type="ECO:0000256" key="2">
    <source>
        <dbReference type="ARBA" id="ARBA00022605"/>
    </source>
</evidence>
<dbReference type="GO" id="GO:0003991">
    <property type="term" value="F:acetylglutamate kinase activity"/>
    <property type="evidence" value="ECO:0007669"/>
    <property type="project" value="TreeGrafter"/>
</dbReference>
<dbReference type="InterPro" id="IPR001048">
    <property type="entry name" value="Asp/Glu/Uridylate_kinase"/>
</dbReference>
<evidence type="ECO:0000256" key="8">
    <source>
        <dbReference type="HAMAP-Rule" id="MF_02082"/>
    </source>
</evidence>
<evidence type="ECO:0000256" key="6">
    <source>
        <dbReference type="ARBA" id="ARBA00022840"/>
    </source>
</evidence>
<comment type="function">
    <text evidence="8">Involved in both the arginine and lysine biosynthetic pathways. Phosphorylates the LysW-bound precursors glutamate (for arginine biosynthesis), respectively alpha-aminoadipate (for lysine biosynthesis).</text>
</comment>
<comment type="catalytic activity">
    <reaction evidence="8">
        <text>[amino-group carrier protein]-C-terminal-gamma-(L-glutamyl)-L-glutamate + ATP = [amino-group carrier protein]-C-terminal-gamma-(5-phospho-L-glutamyl)-L-glutamate + ADP</text>
        <dbReference type="Rhea" id="RHEA:52632"/>
        <dbReference type="Rhea" id="RHEA-COMP:13311"/>
        <dbReference type="Rhea" id="RHEA-COMP:13313"/>
        <dbReference type="ChEBI" id="CHEBI:30616"/>
        <dbReference type="ChEBI" id="CHEBI:136714"/>
        <dbReference type="ChEBI" id="CHEBI:136717"/>
        <dbReference type="ChEBI" id="CHEBI:456216"/>
        <dbReference type="EC" id="2.7.2.19"/>
    </reaction>
</comment>
<accession>A0A9Q4C597</accession>
<comment type="similarity">
    <text evidence="8">Belongs to the acetylglutamate kinase family. LysZ subfamily.</text>
</comment>
<dbReference type="PANTHER" id="PTHR23342">
    <property type="entry name" value="N-ACETYLGLUTAMATE SYNTHASE"/>
    <property type="match status" value="1"/>
</dbReference>
<keyword evidence="3 8" id="KW-0808">Transferase</keyword>
<keyword evidence="4 8" id="KW-0547">Nucleotide-binding</keyword>
<comment type="caution">
    <text evidence="10">The sequence shown here is derived from an EMBL/GenBank/DDBJ whole genome shotgun (WGS) entry which is preliminary data.</text>
</comment>
<dbReference type="EC" id="2.7.2.19" evidence="8"/>
<dbReference type="RefSeq" id="WP_266087262.1">
    <property type="nucleotide sequence ID" value="NZ_RKLV01000006.1"/>
</dbReference>
<keyword evidence="7 8" id="KW-0457">Lysine biosynthesis</keyword>
<dbReference type="GO" id="GO:0042450">
    <property type="term" value="P:L-arginine biosynthetic process via ornithine"/>
    <property type="evidence" value="ECO:0007669"/>
    <property type="project" value="UniProtKB-UniRule"/>
</dbReference>
<dbReference type="InterPro" id="IPR036393">
    <property type="entry name" value="AceGlu_kinase-like_sf"/>
</dbReference>
<comment type="subcellular location">
    <subcellularLocation>
        <location evidence="8">Cytoplasm</location>
    </subcellularLocation>
</comment>
<keyword evidence="11" id="KW-1185">Reference proteome</keyword>
<protein>
    <recommendedName>
        <fullName evidence="8">Putative [LysW]-aminoadipate/[LysW]-glutamate kinase</fullName>
        <ecNumber evidence="8">2.7.2.17</ecNumber>
        <ecNumber evidence="8">2.7.2.19</ecNumber>
    </recommendedName>
</protein>
<feature type="domain" description="Aspartate/glutamate/uridylate kinase" evidence="9">
    <location>
        <begin position="7"/>
        <end position="253"/>
    </location>
</feature>
<keyword evidence="1 8" id="KW-0963">Cytoplasm</keyword>
<comment type="catalytic activity">
    <reaction evidence="8">
        <text>[amino-group carrier protein]-C-terminal-N-(1,4-dicarboxybutan-1-yl)-L-glutamine + ATP = [amino-group carrier protein]-C-terminal-N-(1-carboxy-5-phosphooxy-5-oxopentan-1-yl)-L-glutamine + ADP</text>
        <dbReference type="Rhea" id="RHEA:41944"/>
        <dbReference type="Rhea" id="RHEA-COMP:9694"/>
        <dbReference type="Rhea" id="RHEA-COMP:9712"/>
        <dbReference type="ChEBI" id="CHEBI:30616"/>
        <dbReference type="ChEBI" id="CHEBI:78499"/>
        <dbReference type="ChEBI" id="CHEBI:78503"/>
        <dbReference type="ChEBI" id="CHEBI:456216"/>
        <dbReference type="EC" id="2.7.2.17"/>
    </reaction>
</comment>
<sequence length="278" mass="29197">MIDQNGTTVVKIGGTEGVERGSVLNGIAARVENGEPLVVVHGGSGAVDELHDRLGVEPTYVESPSGMKGRFTDDETMEIFKMAMAGKVNTDIVEELQTRGVDAVGLTGVDGRLLEGEHKDKVIAVEDGRKKVKRGDRSGKIEEVNDELLELLIGAGYVPVVGVPMVSYDGTAVNTDADRSAAEVAGALGARLVILSDVPGLLRDPDDTDSLVEKVGYDGIDDVIDEYAEGKMKKKVYAAREALDAGARSVVLASANVDEAVARALNGEGTVFGSEGEE</sequence>
<comment type="pathway">
    <text evidence="8">Amino-acid biosynthesis; L-arginine biosynthesis.</text>
</comment>
<evidence type="ECO:0000256" key="1">
    <source>
        <dbReference type="ARBA" id="ARBA00022490"/>
    </source>
</evidence>
<dbReference type="Gene3D" id="3.40.1160.10">
    <property type="entry name" value="Acetylglutamate kinase-like"/>
    <property type="match status" value="1"/>
</dbReference>
<dbReference type="SUPFAM" id="SSF53633">
    <property type="entry name" value="Carbamate kinase-like"/>
    <property type="match status" value="1"/>
</dbReference>
<dbReference type="HAMAP" id="MF_02082">
    <property type="entry name" value="LysZ"/>
    <property type="match status" value="1"/>
</dbReference>
<dbReference type="NCBIfam" id="NF010661">
    <property type="entry name" value="PRK14058.1-3"/>
    <property type="match status" value="1"/>
</dbReference>
<keyword evidence="2 8" id="KW-0028">Amino-acid biosynthesis</keyword>
<comment type="caution">
    <text evidence="8">Lacks conserved residue(s) required for the propagation of feature annotation.</text>
</comment>
<dbReference type="PIRSF" id="PIRSF000728">
    <property type="entry name" value="NAGK"/>
    <property type="match status" value="1"/>
</dbReference>
<dbReference type="NCBIfam" id="NF010659">
    <property type="entry name" value="PRK14058.1-1"/>
    <property type="match status" value="1"/>
</dbReference>
<evidence type="ECO:0000313" key="11">
    <source>
        <dbReference type="Proteomes" id="UP001149411"/>
    </source>
</evidence>
<dbReference type="AlphaFoldDB" id="A0A9Q4C597"/>
<dbReference type="Pfam" id="PF00696">
    <property type="entry name" value="AA_kinase"/>
    <property type="match status" value="1"/>
</dbReference>
<dbReference type="EC" id="2.7.2.17" evidence="8"/>
<feature type="binding site" evidence="8">
    <location>
        <position position="70"/>
    </location>
    <ligand>
        <name>substrate</name>
    </ligand>
</feature>
<dbReference type="NCBIfam" id="TIGR00761">
    <property type="entry name" value="argB"/>
    <property type="match status" value="1"/>
</dbReference>